<keyword evidence="10" id="KW-1185">Reference proteome</keyword>
<protein>
    <recommendedName>
        <fullName evidence="5">Iron-sulfur cluster assembly factor IBA57 homolog, mitochondrial</fullName>
    </recommendedName>
</protein>
<organism evidence="9 10">
    <name type="scientific">Cryoendolithus antarcticus</name>
    <dbReference type="NCBI Taxonomy" id="1507870"/>
    <lineage>
        <taxon>Eukaryota</taxon>
        <taxon>Fungi</taxon>
        <taxon>Dikarya</taxon>
        <taxon>Ascomycota</taxon>
        <taxon>Pezizomycotina</taxon>
        <taxon>Dothideomycetes</taxon>
        <taxon>Dothideomycetidae</taxon>
        <taxon>Cladosporiales</taxon>
        <taxon>Cladosporiaceae</taxon>
        <taxon>Cryoendolithus</taxon>
    </lineage>
</organism>
<dbReference type="SUPFAM" id="SSF103025">
    <property type="entry name" value="Folate-binding domain"/>
    <property type="match status" value="1"/>
</dbReference>
<dbReference type="PANTHER" id="PTHR22602:SF0">
    <property type="entry name" value="TRANSFERASE CAF17, MITOCHONDRIAL-RELATED"/>
    <property type="match status" value="1"/>
</dbReference>
<proteinExistence type="inferred from homology"/>
<keyword evidence="3" id="KW-0496">Mitochondrion</keyword>
<feature type="signal peptide" evidence="7">
    <location>
        <begin position="1"/>
        <end position="22"/>
    </location>
</feature>
<evidence type="ECO:0000256" key="6">
    <source>
        <dbReference type="SAM" id="MobiDB-lite"/>
    </source>
</evidence>
<dbReference type="EMBL" id="NAJO01000009">
    <property type="protein sequence ID" value="OQO10283.1"/>
    <property type="molecule type" value="Genomic_DNA"/>
</dbReference>
<evidence type="ECO:0000313" key="10">
    <source>
        <dbReference type="Proteomes" id="UP000192596"/>
    </source>
</evidence>
<dbReference type="Proteomes" id="UP000192596">
    <property type="component" value="Unassembled WGS sequence"/>
</dbReference>
<dbReference type="FunCoup" id="A0A1V8TFY0">
    <property type="interactions" value="529"/>
</dbReference>
<comment type="caution">
    <text evidence="9">The sequence shown here is derived from an EMBL/GenBank/DDBJ whole genome shotgun (WGS) entry which is preliminary data.</text>
</comment>
<feature type="domain" description="CAF17 C-terminal" evidence="8">
    <location>
        <begin position="292"/>
        <end position="397"/>
    </location>
</feature>
<dbReference type="GO" id="GO:0016226">
    <property type="term" value="P:iron-sulfur cluster assembly"/>
    <property type="evidence" value="ECO:0007669"/>
    <property type="project" value="TreeGrafter"/>
</dbReference>
<dbReference type="OrthoDB" id="191995at2759"/>
<dbReference type="Pfam" id="PF25455">
    <property type="entry name" value="Beta-barrel_CAF17_C"/>
    <property type="match status" value="1"/>
</dbReference>
<dbReference type="Gene3D" id="3.30.1360.120">
    <property type="entry name" value="Probable tRNA modification gtpase trme, domain 1"/>
    <property type="match status" value="1"/>
</dbReference>
<name>A0A1V8TFY0_9PEZI</name>
<evidence type="ECO:0000256" key="3">
    <source>
        <dbReference type="ARBA" id="ARBA00023128"/>
    </source>
</evidence>
<comment type="subcellular location">
    <subcellularLocation>
        <location evidence="1">Mitochondrion matrix</location>
    </subcellularLocation>
</comment>
<evidence type="ECO:0000256" key="5">
    <source>
        <dbReference type="ARBA" id="ARBA00093637"/>
    </source>
</evidence>
<dbReference type="PANTHER" id="PTHR22602">
    <property type="entry name" value="TRANSFERASE CAF17, MITOCHONDRIAL-RELATED"/>
    <property type="match status" value="1"/>
</dbReference>
<accession>A0A1V8TFY0</accession>
<feature type="region of interest" description="Disordered" evidence="6">
    <location>
        <begin position="37"/>
        <end position="58"/>
    </location>
</feature>
<dbReference type="STRING" id="1507870.A0A1V8TFY0"/>
<sequence length="409" mass="44085">MQFNAVALMAALLALKPPLAYAAAGDCALGGKHLGDDCKKAADKGQNPSPPPPPPSGAAHLTNRRLLSIHGPDAPKFLQGIITANVRPDTRAGFYAAFLTGQGKVLNDVFVYPTLGSTWHNEAHGDEDPGFLVEVDAAQAGELERHVKRHKLRAKIKLRLLEEGEMRVWGVWREDERWTAHSQGGSVVDGELGLVDCRAPGMGRRVLVPAGSAGGSPVGKPGSLEELEGAPLSAYTIRRYLRGVPEGQQELRREDVLPLNANIDLMGGIDFKKGCYTGQELTIRTHHTGVVRRRILPVSLYDVTGDVPETLEYSATAQLTIPDSETDIKKQDKRNRATGKFVAGIGNIGLAMCRLEQMTDLIVSSEGSTVSEGDKFAALNADGADVGVMAFVPDWLRGQIRAPKIQKRV</sequence>
<dbReference type="AlphaFoldDB" id="A0A1V8TFY0"/>
<evidence type="ECO:0000313" key="9">
    <source>
        <dbReference type="EMBL" id="OQO10283.1"/>
    </source>
</evidence>
<dbReference type="InterPro" id="IPR057460">
    <property type="entry name" value="CAF17_C"/>
</dbReference>
<dbReference type="InterPro" id="IPR027266">
    <property type="entry name" value="TrmE/GcvT-like"/>
</dbReference>
<dbReference type="InParanoid" id="A0A1V8TFY0"/>
<keyword evidence="2" id="KW-0809">Transit peptide</keyword>
<dbReference type="InterPro" id="IPR017703">
    <property type="entry name" value="YgfZ/GCV_T_CS"/>
</dbReference>
<reference evidence="10" key="1">
    <citation type="submission" date="2017-03" db="EMBL/GenBank/DDBJ databases">
        <title>Genomes of endolithic fungi from Antarctica.</title>
        <authorList>
            <person name="Coleine C."/>
            <person name="Masonjones S."/>
            <person name="Stajich J.E."/>
        </authorList>
    </citation>
    <scope>NUCLEOTIDE SEQUENCE [LARGE SCALE GENOMIC DNA]</scope>
    <source>
        <strain evidence="10">CCFEE 5527</strain>
    </source>
</reference>
<dbReference type="InterPro" id="IPR045179">
    <property type="entry name" value="YgfZ/GcvT"/>
</dbReference>
<feature type="chain" id="PRO_5010741710" description="Iron-sulfur cluster assembly factor IBA57 homolog, mitochondrial" evidence="7">
    <location>
        <begin position="23"/>
        <end position="409"/>
    </location>
</feature>
<gene>
    <name evidence="9" type="ORF">B0A48_04641</name>
</gene>
<keyword evidence="7" id="KW-0732">Signal</keyword>
<evidence type="ECO:0000256" key="4">
    <source>
        <dbReference type="ARBA" id="ARBA00093447"/>
    </source>
</evidence>
<evidence type="ECO:0000256" key="7">
    <source>
        <dbReference type="SAM" id="SignalP"/>
    </source>
</evidence>
<dbReference type="GO" id="GO:0005759">
    <property type="term" value="C:mitochondrial matrix"/>
    <property type="evidence" value="ECO:0007669"/>
    <property type="project" value="UniProtKB-SubCell"/>
</dbReference>
<comment type="similarity">
    <text evidence="4">Belongs to the GcvT family. CAF17/IBA57 subfamily.</text>
</comment>
<evidence type="ECO:0000259" key="8">
    <source>
        <dbReference type="Pfam" id="PF25455"/>
    </source>
</evidence>
<dbReference type="NCBIfam" id="TIGR03317">
    <property type="entry name" value="ygfZ_signature"/>
    <property type="match status" value="1"/>
</dbReference>
<evidence type="ECO:0000256" key="1">
    <source>
        <dbReference type="ARBA" id="ARBA00004305"/>
    </source>
</evidence>
<evidence type="ECO:0000256" key="2">
    <source>
        <dbReference type="ARBA" id="ARBA00022946"/>
    </source>
</evidence>